<keyword evidence="3" id="KW-1185">Reference proteome</keyword>
<evidence type="ECO:0008006" key="4">
    <source>
        <dbReference type="Google" id="ProtNLM"/>
    </source>
</evidence>
<evidence type="ECO:0000313" key="3">
    <source>
        <dbReference type="Proteomes" id="UP000190044"/>
    </source>
</evidence>
<sequence length="222" mass="24035">MISAPRNLDDMWCILSTSGGRTLPLARSLCDAGMEVWAPTRTIRRPAPGQRRNLLMGLRRKMIEVDVAILPGFVFARADRISDLAAIAHDPASPHPSFSVFQLGGRAPLVADSSLTGLRDEEAAAQATLAALREAESREAARRARAELMRTKRARRAALRRERRQFAIGEAVEIAEMPSMAGMTGRIIASNSTTATIDFGGAFPMQVEAWRVIPSALSGKAA</sequence>
<keyword evidence="1" id="KW-0175">Coiled coil</keyword>
<reference evidence="3" key="1">
    <citation type="submission" date="2017-02" db="EMBL/GenBank/DDBJ databases">
        <authorList>
            <person name="Varghese N."/>
            <person name="Submissions S."/>
        </authorList>
    </citation>
    <scope>NUCLEOTIDE SEQUENCE [LARGE SCALE GENOMIC DNA]</scope>
    <source>
        <strain evidence="3">R11H</strain>
    </source>
</reference>
<protein>
    <recommendedName>
        <fullName evidence="4">Transcription antitermination factor NusG</fullName>
    </recommendedName>
</protein>
<organism evidence="2 3">
    <name type="scientific">Sphingopyxis flava</name>
    <dbReference type="NCBI Taxonomy" id="1507287"/>
    <lineage>
        <taxon>Bacteria</taxon>
        <taxon>Pseudomonadati</taxon>
        <taxon>Pseudomonadota</taxon>
        <taxon>Alphaproteobacteria</taxon>
        <taxon>Sphingomonadales</taxon>
        <taxon>Sphingomonadaceae</taxon>
        <taxon>Sphingopyxis</taxon>
    </lineage>
</organism>
<gene>
    <name evidence="2" type="ORF">SAMN06295937_1001265</name>
</gene>
<proteinExistence type="predicted"/>
<dbReference type="AlphaFoldDB" id="A0A1T4ZWE3"/>
<feature type="coiled-coil region" evidence="1">
    <location>
        <begin position="115"/>
        <end position="161"/>
    </location>
</feature>
<dbReference type="EMBL" id="FUYP01000001">
    <property type="protein sequence ID" value="SKB27032.1"/>
    <property type="molecule type" value="Genomic_DNA"/>
</dbReference>
<evidence type="ECO:0000256" key="1">
    <source>
        <dbReference type="SAM" id="Coils"/>
    </source>
</evidence>
<name>A0A1T4ZWE3_9SPHN</name>
<evidence type="ECO:0000313" key="2">
    <source>
        <dbReference type="EMBL" id="SKB27032.1"/>
    </source>
</evidence>
<dbReference type="Proteomes" id="UP000190044">
    <property type="component" value="Unassembled WGS sequence"/>
</dbReference>
<accession>A0A1T4ZWE3</accession>
<dbReference type="OrthoDB" id="7478487at2"/>
<dbReference type="RefSeq" id="WP_139375613.1">
    <property type="nucleotide sequence ID" value="NZ_FUYP01000001.1"/>
</dbReference>